<gene>
    <name evidence="1" type="ORF">P8936_16440</name>
</gene>
<dbReference type="Gene3D" id="3.90.1720.10">
    <property type="entry name" value="endopeptidase domain like (from Nostoc punctiforme)"/>
    <property type="match status" value="1"/>
</dbReference>
<protein>
    <submittedName>
        <fullName evidence="1">Uncharacterized protein</fullName>
    </submittedName>
</protein>
<dbReference type="SUPFAM" id="SSF54001">
    <property type="entry name" value="Cysteine proteinases"/>
    <property type="match status" value="1"/>
</dbReference>
<dbReference type="AlphaFoldDB" id="A0AAU7D6Q9"/>
<dbReference type="EMBL" id="CP121195">
    <property type="protein sequence ID" value="XBH13255.1"/>
    <property type="molecule type" value="Genomic_DNA"/>
</dbReference>
<dbReference type="RefSeq" id="WP_348269737.1">
    <property type="nucleotide sequence ID" value="NZ_CP121195.1"/>
</dbReference>
<evidence type="ECO:0000313" key="1">
    <source>
        <dbReference type="EMBL" id="XBH13255.1"/>
    </source>
</evidence>
<name>A0AAU7D6Q9_9BACT</name>
<organism evidence="1">
    <name type="scientific">Edaphobacter paludis</name>
    <dbReference type="NCBI Taxonomy" id="3035702"/>
    <lineage>
        <taxon>Bacteria</taxon>
        <taxon>Pseudomonadati</taxon>
        <taxon>Acidobacteriota</taxon>
        <taxon>Terriglobia</taxon>
        <taxon>Terriglobales</taxon>
        <taxon>Acidobacteriaceae</taxon>
        <taxon>Edaphobacter</taxon>
    </lineage>
</organism>
<sequence>MAEHVHDLASCTLPRVTKEEFYRSLQWGDMVACSGQAPVSKTIESLTGSLWSHILMVWLPFPHGPWLTLEATIDKGVHVGLLSDYTDNQDGPLVLLRRSLTDSQRTEQMIVGLNLLDNHYDWRQEVTFAAHKLVKCLPVAHPKGELYCSGLEYVQAATVAPYAYKMDAAHPCMPTPEDIYTDPSVIAICLLEAL</sequence>
<proteinExistence type="predicted"/>
<dbReference type="InterPro" id="IPR038765">
    <property type="entry name" value="Papain-like_cys_pep_sf"/>
</dbReference>
<reference evidence="1" key="1">
    <citation type="submission" date="2023-03" db="EMBL/GenBank/DDBJ databases">
        <title>Edaphobacter sp.</title>
        <authorList>
            <person name="Huber K.J."/>
            <person name="Papendorf J."/>
            <person name="Pilke C."/>
            <person name="Bunk B."/>
            <person name="Sproeer C."/>
            <person name="Pester M."/>
        </authorList>
    </citation>
    <scope>NUCLEOTIDE SEQUENCE</scope>
    <source>
        <strain evidence="1">DSM 109920</strain>
    </source>
</reference>
<accession>A0AAU7D6Q9</accession>